<dbReference type="GO" id="GO:0005925">
    <property type="term" value="C:focal adhesion"/>
    <property type="evidence" value="ECO:0007669"/>
    <property type="project" value="TreeGrafter"/>
</dbReference>
<dbReference type="Gene3D" id="2.10.110.10">
    <property type="entry name" value="Cysteine Rich Protein"/>
    <property type="match status" value="3"/>
</dbReference>
<name>A0A7I4Y1D6_HAECO</name>
<evidence type="ECO:0000313" key="9">
    <source>
        <dbReference type="WBParaSite" id="HCON_00039650-00001"/>
    </source>
</evidence>
<dbReference type="InterPro" id="IPR001781">
    <property type="entry name" value="Znf_LIM"/>
</dbReference>
<organism evidence="8 9">
    <name type="scientific">Haemonchus contortus</name>
    <name type="common">Barber pole worm</name>
    <dbReference type="NCBI Taxonomy" id="6289"/>
    <lineage>
        <taxon>Eukaryota</taxon>
        <taxon>Metazoa</taxon>
        <taxon>Ecdysozoa</taxon>
        <taxon>Nematoda</taxon>
        <taxon>Chromadorea</taxon>
        <taxon>Rhabditida</taxon>
        <taxon>Rhabditina</taxon>
        <taxon>Rhabditomorpha</taxon>
        <taxon>Strongyloidea</taxon>
        <taxon>Trichostrongylidae</taxon>
        <taxon>Haemonchus</taxon>
    </lineage>
</organism>
<dbReference type="SMART" id="SM00132">
    <property type="entry name" value="LIM"/>
    <property type="match status" value="3"/>
</dbReference>
<dbReference type="Proteomes" id="UP000025227">
    <property type="component" value="Unplaced"/>
</dbReference>
<dbReference type="PROSITE" id="PS50023">
    <property type="entry name" value="LIM_DOMAIN_2"/>
    <property type="match status" value="3"/>
</dbReference>
<feature type="domain" description="LIM zinc-binding" evidence="7">
    <location>
        <begin position="423"/>
        <end position="482"/>
    </location>
</feature>
<feature type="domain" description="LIM zinc-binding" evidence="7">
    <location>
        <begin position="544"/>
        <end position="613"/>
    </location>
</feature>
<dbReference type="PANTHER" id="PTHR24207">
    <property type="entry name" value="ZYX102 PROTEIN"/>
    <property type="match status" value="1"/>
</dbReference>
<evidence type="ECO:0000256" key="2">
    <source>
        <dbReference type="ARBA" id="ARBA00022737"/>
    </source>
</evidence>
<feature type="compositionally biased region" description="Low complexity" evidence="6">
    <location>
        <begin position="123"/>
        <end position="135"/>
    </location>
</feature>
<dbReference type="GO" id="GO:0046872">
    <property type="term" value="F:metal ion binding"/>
    <property type="evidence" value="ECO:0007669"/>
    <property type="project" value="UniProtKB-KW"/>
</dbReference>
<dbReference type="CDD" id="cd09357">
    <property type="entry name" value="LIM3_Zyxin_like"/>
    <property type="match status" value="1"/>
</dbReference>
<reference evidence="9" key="1">
    <citation type="submission" date="2020-12" db="UniProtKB">
        <authorList>
            <consortium name="WormBaseParasite"/>
        </authorList>
    </citation>
    <scope>IDENTIFICATION</scope>
    <source>
        <strain evidence="9">MHco3</strain>
    </source>
</reference>
<dbReference type="GO" id="GO:0098609">
    <property type="term" value="P:cell-cell adhesion"/>
    <property type="evidence" value="ECO:0007669"/>
    <property type="project" value="TreeGrafter"/>
</dbReference>
<evidence type="ECO:0000256" key="4">
    <source>
        <dbReference type="ARBA" id="ARBA00023038"/>
    </source>
</evidence>
<dbReference type="WBParaSite" id="HCON_00039650-00001">
    <property type="protein sequence ID" value="HCON_00039650-00001"/>
    <property type="gene ID" value="HCON_00039650"/>
</dbReference>
<sequence>MGPPPPPPPPPPLLPSATLPSGGWKATQTQRRNNNSVPASSDKTRPTVDSAALQHAAARLRKTGYYEQIRGDVPNLSDGRVDGSNQRLPDGNRPYGSQLNQLERDTPREQVHVAPAHSYHTDSISNVRGSSNSSVKPQSTVEPMLPSSFDAVPKNLYQTFNNPSSKAFIENKLEPQPPPTSYRPMSPTYQTYTAPIRTVQHSPHRNVFNSSPRPFTPTHHENQTSHVSSYHHEPVAYAPPHYDSKPYAPRPYSPRSHSVEYPQHHENNNYNYQTYIKETSYREEQQQKTRPSKVQWETPYVRSSSPILDPHARIREYATSTYVEPEPPRGQEYVHTVRRETHTTRSVPNDFATTLRNQGLTASQREANQHQASTLRRDHLPFNADYIYKQSYCGDEVDRLVSNMQTEMHVTRTQVPPSSATSTICANCQQPVSGTNPGCTALNQIYHISCFKCKTCGKTLAGTSFYNIENNPTCSECYNNTLENCTKCHEKITDRLLRAHGGVWHVNCFTCESCQRSLDGIPFTSDPKDNVYCVNCYQEKFAPRCAVCNKPIVPVEGEKESVRVIAMDKSFHPSCYKCEDCGMLLSSKVEGAGCYPLNDHLYCKTCNMNRLRLGQT</sequence>
<keyword evidence="4 5" id="KW-0440">LIM domain</keyword>
<protein>
    <submittedName>
        <fullName evidence="9">LIM zinc-binding domain-containing protein</fullName>
    </submittedName>
</protein>
<feature type="region of interest" description="Disordered" evidence="6">
    <location>
        <begin position="1"/>
        <end position="52"/>
    </location>
</feature>
<dbReference type="OMA" id="PTCESCY"/>
<proteinExistence type="predicted"/>
<dbReference type="SUPFAM" id="SSF57716">
    <property type="entry name" value="Glucocorticoid receptor-like (DNA-binding domain)"/>
    <property type="match status" value="3"/>
</dbReference>
<evidence type="ECO:0000256" key="5">
    <source>
        <dbReference type="PROSITE-ProRule" id="PRU00125"/>
    </source>
</evidence>
<feature type="compositionally biased region" description="Polar residues" evidence="6">
    <location>
        <begin position="26"/>
        <end position="41"/>
    </location>
</feature>
<evidence type="ECO:0000256" key="3">
    <source>
        <dbReference type="ARBA" id="ARBA00022833"/>
    </source>
</evidence>
<keyword evidence="3 5" id="KW-0862">Zinc</keyword>
<dbReference type="Pfam" id="PF00412">
    <property type="entry name" value="LIM"/>
    <property type="match status" value="3"/>
</dbReference>
<feature type="region of interest" description="Disordered" evidence="6">
    <location>
        <begin position="235"/>
        <end position="265"/>
    </location>
</feature>
<accession>A0A7I4Y1D6</accession>
<keyword evidence="2" id="KW-0677">Repeat</keyword>
<evidence type="ECO:0000256" key="1">
    <source>
        <dbReference type="ARBA" id="ARBA00022723"/>
    </source>
</evidence>
<keyword evidence="8" id="KW-1185">Reference proteome</keyword>
<feature type="region of interest" description="Disordered" evidence="6">
    <location>
        <begin position="71"/>
        <end position="97"/>
    </location>
</feature>
<evidence type="ECO:0000259" key="7">
    <source>
        <dbReference type="PROSITE" id="PS50023"/>
    </source>
</evidence>
<dbReference type="AlphaFoldDB" id="A0A7I4Y1D6"/>
<evidence type="ECO:0000313" key="8">
    <source>
        <dbReference type="Proteomes" id="UP000025227"/>
    </source>
</evidence>
<dbReference type="FunFam" id="2.10.110.10:FF:000086">
    <property type="entry name" value="Filamin binding LIM protein 1"/>
    <property type="match status" value="1"/>
</dbReference>
<dbReference type="OrthoDB" id="5819643at2759"/>
<keyword evidence="1 5" id="KW-0479">Metal-binding</keyword>
<feature type="domain" description="LIM zinc-binding" evidence="7">
    <location>
        <begin position="483"/>
        <end position="543"/>
    </location>
</feature>
<dbReference type="PANTHER" id="PTHR24207:SF2">
    <property type="entry name" value="ZYX102 PROTEIN"/>
    <property type="match status" value="1"/>
</dbReference>
<dbReference type="GO" id="GO:0001725">
    <property type="term" value="C:stress fiber"/>
    <property type="evidence" value="ECO:0007669"/>
    <property type="project" value="TreeGrafter"/>
</dbReference>
<feature type="region of interest" description="Disordered" evidence="6">
    <location>
        <begin position="118"/>
        <end position="141"/>
    </location>
</feature>
<evidence type="ECO:0000256" key="6">
    <source>
        <dbReference type="SAM" id="MobiDB-lite"/>
    </source>
</evidence>
<feature type="compositionally biased region" description="Pro residues" evidence="6">
    <location>
        <begin position="1"/>
        <end position="14"/>
    </location>
</feature>